<evidence type="ECO:0000313" key="3">
    <source>
        <dbReference type="Proteomes" id="UP000524246"/>
    </source>
</evidence>
<evidence type="ECO:0000256" key="1">
    <source>
        <dbReference type="SAM" id="MobiDB-lite"/>
    </source>
</evidence>
<dbReference type="Gene3D" id="3.10.450.50">
    <property type="match status" value="1"/>
</dbReference>
<dbReference type="EMBL" id="JAAZON010000360">
    <property type="protein sequence ID" value="NMC63127.1"/>
    <property type="molecule type" value="Genomic_DNA"/>
</dbReference>
<dbReference type="InterPro" id="IPR004027">
    <property type="entry name" value="SEC_C_motif"/>
</dbReference>
<dbReference type="PANTHER" id="PTHR33747:SF1">
    <property type="entry name" value="ADENYLATE CYCLASE-ASSOCIATED CAP C-TERMINAL DOMAIN-CONTAINING PROTEIN"/>
    <property type="match status" value="1"/>
</dbReference>
<accession>A0A7X9FRZ1</accession>
<name>A0A7X9FRZ1_9DELT</name>
<comment type="caution">
    <text evidence="2">The sequence shown here is derived from an EMBL/GenBank/DDBJ whole genome shotgun (WGS) entry which is preliminary data.</text>
</comment>
<dbReference type="PANTHER" id="PTHR33747">
    <property type="entry name" value="UPF0225 PROTEIN SCO1677"/>
    <property type="match status" value="1"/>
</dbReference>
<sequence>GLCLEPRTGVIRFSSNLEFPWAHSTEMDEIVANMSDAQKKPSLPIMPRKKKAGRNDPCPCGSGRKYKKCCLYRNN</sequence>
<dbReference type="SUPFAM" id="SSF103642">
    <property type="entry name" value="Sec-C motif"/>
    <property type="match status" value="1"/>
</dbReference>
<proteinExistence type="predicted"/>
<feature type="non-terminal residue" evidence="2">
    <location>
        <position position="1"/>
    </location>
</feature>
<dbReference type="Proteomes" id="UP000524246">
    <property type="component" value="Unassembled WGS sequence"/>
</dbReference>
<organism evidence="2 3">
    <name type="scientific">SAR324 cluster bacterium</name>
    <dbReference type="NCBI Taxonomy" id="2024889"/>
    <lineage>
        <taxon>Bacteria</taxon>
        <taxon>Deltaproteobacteria</taxon>
        <taxon>SAR324 cluster</taxon>
    </lineage>
</organism>
<evidence type="ECO:0008006" key="4">
    <source>
        <dbReference type="Google" id="ProtNLM"/>
    </source>
</evidence>
<evidence type="ECO:0000313" key="2">
    <source>
        <dbReference type="EMBL" id="NMC63127.1"/>
    </source>
</evidence>
<dbReference type="Pfam" id="PF02810">
    <property type="entry name" value="SEC-C"/>
    <property type="match status" value="1"/>
</dbReference>
<gene>
    <name evidence="2" type="ORF">GYA55_08155</name>
</gene>
<protein>
    <recommendedName>
        <fullName evidence="4">Zinc chelation protein SecC</fullName>
    </recommendedName>
</protein>
<feature type="region of interest" description="Disordered" evidence="1">
    <location>
        <begin position="35"/>
        <end position="59"/>
    </location>
</feature>
<dbReference type="AlphaFoldDB" id="A0A7X9FRZ1"/>
<reference evidence="2 3" key="1">
    <citation type="journal article" date="2020" name="Biotechnol. Biofuels">
        <title>New insights from the biogas microbiome by comprehensive genome-resolved metagenomics of nearly 1600 species originating from multiple anaerobic digesters.</title>
        <authorList>
            <person name="Campanaro S."/>
            <person name="Treu L."/>
            <person name="Rodriguez-R L.M."/>
            <person name="Kovalovszki A."/>
            <person name="Ziels R.M."/>
            <person name="Maus I."/>
            <person name="Zhu X."/>
            <person name="Kougias P.G."/>
            <person name="Basile A."/>
            <person name="Luo G."/>
            <person name="Schluter A."/>
            <person name="Konstantinidis K.T."/>
            <person name="Angelidaki I."/>
        </authorList>
    </citation>
    <scope>NUCLEOTIDE SEQUENCE [LARGE SCALE GENOMIC DNA]</scope>
    <source>
        <strain evidence="2">AS27yjCOA_65</strain>
    </source>
</reference>